<organism evidence="12 13">
    <name type="scientific">Phreatobacter stygius</name>
    <dbReference type="NCBI Taxonomy" id="1940610"/>
    <lineage>
        <taxon>Bacteria</taxon>
        <taxon>Pseudomonadati</taxon>
        <taxon>Pseudomonadota</taxon>
        <taxon>Alphaproteobacteria</taxon>
        <taxon>Hyphomicrobiales</taxon>
        <taxon>Phreatobacteraceae</taxon>
        <taxon>Phreatobacter</taxon>
    </lineage>
</organism>
<dbReference type="InterPro" id="IPR058982">
    <property type="entry name" value="Beta-barrel_AprE"/>
</dbReference>
<accession>A0A4D7BDN1</accession>
<evidence type="ECO:0000256" key="9">
    <source>
        <dbReference type="RuleBase" id="RU365093"/>
    </source>
</evidence>
<comment type="subcellular location">
    <subcellularLocation>
        <location evidence="1 9">Cell inner membrane</location>
        <topology evidence="1 9">Single-pass membrane protein</topology>
    </subcellularLocation>
</comment>
<dbReference type="InterPro" id="IPR050739">
    <property type="entry name" value="MFP"/>
</dbReference>
<evidence type="ECO:0000259" key="11">
    <source>
        <dbReference type="PROSITE" id="PS50885"/>
    </source>
</evidence>
<dbReference type="Gene3D" id="1.10.287.470">
    <property type="entry name" value="Helix hairpin bin"/>
    <property type="match status" value="1"/>
</dbReference>
<dbReference type="Gene3D" id="2.40.30.170">
    <property type="match status" value="1"/>
</dbReference>
<dbReference type="PRINTS" id="PR01490">
    <property type="entry name" value="RTXTOXIND"/>
</dbReference>
<protein>
    <recommendedName>
        <fullName evidence="9">Membrane fusion protein (MFP) family protein</fullName>
    </recommendedName>
</protein>
<evidence type="ECO:0000256" key="8">
    <source>
        <dbReference type="ARBA" id="ARBA00023136"/>
    </source>
</evidence>
<dbReference type="Pfam" id="PF26002">
    <property type="entry name" value="Beta-barrel_AprE"/>
    <property type="match status" value="1"/>
</dbReference>
<evidence type="ECO:0000256" key="3">
    <source>
        <dbReference type="ARBA" id="ARBA00022448"/>
    </source>
</evidence>
<sequence length="435" mass="48029">MDHRQATPETSMRRLVIAGLVIVVALVGGVGTWAATVPLSGAVVASGTIVADTNVKTVQHPTGGVIGEIHVRDSARVGEGDLLVRLDDTVTRANLQVVVKQLNEMQARLARLEAERDGLREFAVPADLAAIMGLPDVARAVASEKSLFLARLETRDGQARQMRERIGQIREEIAGISAQEKARRRQVELIDREVADVGDLYRRNLVPRTRMVELEREQARLTGDVGQFVAERARAEARITETELLILQIGQDLRREVSTELRDVQGRIGEFVERRIQAEDTLKRIEIRAPQSGLVHQLNYHTVGGVIPPGQPIMQIVPGDDLLVIEIRIQPQDIEKVAIGQPAHIRFSALPHGTTPEVQGKVTRVSADVVREQQTNAVYFTARVAVLDGELAKIGTHRLVSGMPAEVFVRTQDRTALAYLMKPIADQLNRAFREN</sequence>
<keyword evidence="4 9" id="KW-1003">Cell membrane</keyword>
<dbReference type="GO" id="GO:0015031">
    <property type="term" value="P:protein transport"/>
    <property type="evidence" value="ECO:0007669"/>
    <property type="project" value="InterPro"/>
</dbReference>
<dbReference type="Gene3D" id="2.40.50.100">
    <property type="match status" value="1"/>
</dbReference>
<dbReference type="PANTHER" id="PTHR30386:SF17">
    <property type="entry name" value="ALKALINE PROTEASE SECRETION PROTEIN APRE"/>
    <property type="match status" value="1"/>
</dbReference>
<evidence type="ECO:0000256" key="4">
    <source>
        <dbReference type="ARBA" id="ARBA00022475"/>
    </source>
</evidence>
<reference evidence="12 13" key="1">
    <citation type="submission" date="2019-04" db="EMBL/GenBank/DDBJ databases">
        <title>Phreatobacter aquaticus sp. nov.</title>
        <authorList>
            <person name="Choi A."/>
        </authorList>
    </citation>
    <scope>NUCLEOTIDE SEQUENCE [LARGE SCALE GENOMIC DNA]</scope>
    <source>
        <strain evidence="12 13">KCTC 52518</strain>
    </source>
</reference>
<dbReference type="Pfam" id="PF25994">
    <property type="entry name" value="HH_AprE"/>
    <property type="match status" value="1"/>
</dbReference>
<keyword evidence="8" id="KW-0472">Membrane</keyword>
<keyword evidence="10" id="KW-0175">Coiled coil</keyword>
<comment type="similarity">
    <text evidence="2 9">Belongs to the membrane fusion protein (MFP) (TC 8.A.1) family.</text>
</comment>
<dbReference type="OrthoDB" id="9810980at2"/>
<dbReference type="GO" id="GO:0007165">
    <property type="term" value="P:signal transduction"/>
    <property type="evidence" value="ECO:0007669"/>
    <property type="project" value="InterPro"/>
</dbReference>
<dbReference type="EMBL" id="CP039690">
    <property type="protein sequence ID" value="QCI69000.1"/>
    <property type="molecule type" value="Genomic_DNA"/>
</dbReference>
<evidence type="ECO:0000256" key="6">
    <source>
        <dbReference type="ARBA" id="ARBA00022692"/>
    </source>
</evidence>
<dbReference type="GO" id="GO:0005886">
    <property type="term" value="C:plasma membrane"/>
    <property type="evidence" value="ECO:0007669"/>
    <property type="project" value="UniProtKB-SubCell"/>
</dbReference>
<keyword evidence="3 9" id="KW-0813">Transport</keyword>
<keyword evidence="5 9" id="KW-0997">Cell inner membrane</keyword>
<evidence type="ECO:0000256" key="7">
    <source>
        <dbReference type="ARBA" id="ARBA00022989"/>
    </source>
</evidence>
<evidence type="ECO:0000256" key="10">
    <source>
        <dbReference type="SAM" id="Coils"/>
    </source>
</evidence>
<dbReference type="InterPro" id="IPR010129">
    <property type="entry name" value="T1SS_HlyD"/>
</dbReference>
<dbReference type="KEGG" id="pstg:E8M01_02275"/>
<evidence type="ECO:0000313" key="13">
    <source>
        <dbReference type="Proteomes" id="UP000298781"/>
    </source>
</evidence>
<keyword evidence="7" id="KW-1133">Transmembrane helix</keyword>
<gene>
    <name evidence="12" type="ORF">E8M01_02275</name>
</gene>
<proteinExistence type="inferred from homology"/>
<dbReference type="InterPro" id="IPR003660">
    <property type="entry name" value="HAMP_dom"/>
</dbReference>
<dbReference type="Proteomes" id="UP000298781">
    <property type="component" value="Chromosome"/>
</dbReference>
<feature type="coiled-coil region" evidence="10">
    <location>
        <begin position="95"/>
        <end position="122"/>
    </location>
</feature>
<evidence type="ECO:0000256" key="2">
    <source>
        <dbReference type="ARBA" id="ARBA00009477"/>
    </source>
</evidence>
<feature type="domain" description="HAMP" evidence="11">
    <location>
        <begin position="75"/>
        <end position="114"/>
    </location>
</feature>
<dbReference type="PANTHER" id="PTHR30386">
    <property type="entry name" value="MEMBRANE FUSION SUBUNIT OF EMRAB-TOLC MULTIDRUG EFFLUX PUMP"/>
    <property type="match status" value="1"/>
</dbReference>
<dbReference type="NCBIfam" id="TIGR01843">
    <property type="entry name" value="type_I_hlyD"/>
    <property type="match status" value="1"/>
</dbReference>
<keyword evidence="13" id="KW-1185">Reference proteome</keyword>
<evidence type="ECO:0000256" key="5">
    <source>
        <dbReference type="ARBA" id="ARBA00022519"/>
    </source>
</evidence>
<evidence type="ECO:0000256" key="1">
    <source>
        <dbReference type="ARBA" id="ARBA00004377"/>
    </source>
</evidence>
<keyword evidence="6" id="KW-0812">Transmembrane</keyword>
<dbReference type="InterPro" id="IPR058781">
    <property type="entry name" value="HH_AprE-like"/>
</dbReference>
<evidence type="ECO:0000313" key="12">
    <source>
        <dbReference type="EMBL" id="QCI69000.1"/>
    </source>
</evidence>
<dbReference type="AlphaFoldDB" id="A0A4D7BDN1"/>
<name>A0A4D7BDN1_9HYPH</name>
<dbReference type="PROSITE" id="PS50885">
    <property type="entry name" value="HAMP"/>
    <property type="match status" value="1"/>
</dbReference>